<evidence type="ECO:0000313" key="1">
    <source>
        <dbReference type="EMBL" id="MFM9332067.1"/>
    </source>
</evidence>
<evidence type="ECO:0000313" key="2">
    <source>
        <dbReference type="Proteomes" id="UP001631969"/>
    </source>
</evidence>
<reference evidence="1" key="1">
    <citation type="submission" date="2024-12" db="EMBL/GenBank/DDBJ databases">
        <authorList>
            <person name="Wu N."/>
        </authorList>
    </citation>
    <scope>NUCLEOTIDE SEQUENCE</scope>
    <source>
        <strain evidence="1">P15</strain>
    </source>
</reference>
<keyword evidence="2" id="KW-1185">Reference proteome</keyword>
<keyword evidence="1" id="KW-0012">Acyltransferase</keyword>
<accession>A0ACC7PCH4</accession>
<dbReference type="EMBL" id="JBJURJ010000025">
    <property type="protein sequence ID" value="MFM9332067.1"/>
    <property type="molecule type" value="Genomic_DNA"/>
</dbReference>
<organism evidence="1 2">
    <name type="scientific">Paenibacillus mesotrionivorans</name>
    <dbReference type="NCBI Taxonomy" id="3160968"/>
    <lineage>
        <taxon>Bacteria</taxon>
        <taxon>Bacillati</taxon>
        <taxon>Bacillota</taxon>
        <taxon>Bacilli</taxon>
        <taxon>Bacillales</taxon>
        <taxon>Paenibacillaceae</taxon>
        <taxon>Paenibacillus</taxon>
    </lineage>
</organism>
<comment type="caution">
    <text evidence="1">The sequence shown here is derived from an EMBL/GenBank/DDBJ whole genome shotgun (WGS) entry which is preliminary data.</text>
</comment>
<gene>
    <name evidence="1" type="ORF">ACI1P1_27590</name>
</gene>
<sequence length="351" mass="40425">MNGRHITEATATRGIAIIGVVVIHSTAAAASNATFGWNNQLVYLIINKMASFAVPAFILLSGFVLCFRNAKFATKQELLSFYMNRGKYLLIPYFLWSLAYHFYHNFGVNESFFVWLKIYLTDLYSGAASYHLYFVPLIAQYYLITPAIIGLLHFLRNQKIGNVFLILLALAAFIQIMSGIGNQTFHWVEDKSIWASTYLLCFVLGCCLGRYYEPYSIWIKQKRSILYGITLVLLILHIEKYLLLFSGWKLYWLFSELLIQAYCIFATLSLIEAAKGLARLSIIPQTLFYLGKYSLFIYFFHPFVLVFCDRIFISFPELSVIVLSTLLRLAVPLAFGVMIKKWHWSWILLGK</sequence>
<keyword evidence="1" id="KW-0808">Transferase</keyword>
<dbReference type="Proteomes" id="UP001631969">
    <property type="component" value="Unassembled WGS sequence"/>
</dbReference>
<name>A0ACC7PCH4_9BACL</name>
<protein>
    <submittedName>
        <fullName evidence="1">Acyltransferase</fullName>
    </submittedName>
</protein>
<proteinExistence type="predicted"/>